<sequence length="546" mass="61364">MSLRTQACSERPCSRQCRSVGARACTCDQFKLTTLYNLNINKEMDPFFLAVSRFNRQRYDDCITICTQMLEKNPYDQAAWLLKCRALTKKSWIDDLEIDEEGVADILMDENAINNAPRPGTSFSRPLTSAQPGGISQVMRPMSNAGRPITGYQRPGTNRPVTSSTSRANLSTALQGQRPGTTRPVTSGGRMLRLGTASMQQQGGQFIMADKLNAKNVAKKKHIAKAVVDYLIYVESNFRRALDIASEATLLQGYNDWWWKARIGKCQFKMGLIKDAEKQFLSSLKNQDMVSLHLELAKVAVRQDQPQKAIEVFNTGLKTHAFETHLITGIARVHDMLNDPAKAITFYKKILVFDNSNIESIAQLASYHFYTDQPEVALRFYRRLVQCGVNSPELWNNMGLCCFYASQYDMALGCFDRALTMADDIAAADVWYNVGHVGIGIGDLGLAYQAFKIAVSHNPNHAESFNNLGVLELRRGNIEQAKNNYIQSSKIANYLFEPCFNAALLMLKKGEFQESYSMANQAVQIYPDHADSKELLKNLNQHFSVM</sequence>
<dbReference type="SMART" id="SM00028">
    <property type="entry name" value="TPR"/>
    <property type="match status" value="6"/>
</dbReference>
<dbReference type="PROSITE" id="PS50005">
    <property type="entry name" value="TPR"/>
    <property type="match status" value="2"/>
</dbReference>
<accession>A0A8J8NYL9</accession>
<dbReference type="InterPro" id="IPR011990">
    <property type="entry name" value="TPR-like_helical_dom_sf"/>
</dbReference>
<dbReference type="GO" id="GO:0036064">
    <property type="term" value="C:ciliary basal body"/>
    <property type="evidence" value="ECO:0007669"/>
    <property type="project" value="TreeGrafter"/>
</dbReference>
<dbReference type="GO" id="GO:0034464">
    <property type="term" value="C:BBSome"/>
    <property type="evidence" value="ECO:0007669"/>
    <property type="project" value="InterPro"/>
</dbReference>
<dbReference type="Gene3D" id="1.25.40.10">
    <property type="entry name" value="Tetratricopeptide repeat domain"/>
    <property type="match status" value="1"/>
</dbReference>
<reference evidence="3" key="1">
    <citation type="submission" date="2019-06" db="EMBL/GenBank/DDBJ databases">
        <authorList>
            <person name="Zheng W."/>
        </authorList>
    </citation>
    <scope>NUCLEOTIDE SEQUENCE</scope>
    <source>
        <strain evidence="3">QDHG01</strain>
    </source>
</reference>
<evidence type="ECO:0000313" key="4">
    <source>
        <dbReference type="Proteomes" id="UP000785679"/>
    </source>
</evidence>
<dbReference type="CDD" id="cd21341">
    <property type="entry name" value="TTC8_N"/>
    <property type="match status" value="1"/>
</dbReference>
<feature type="region of interest" description="Disordered" evidence="2">
    <location>
        <begin position="116"/>
        <end position="189"/>
    </location>
</feature>
<evidence type="ECO:0000313" key="3">
    <source>
        <dbReference type="EMBL" id="TNV83653.1"/>
    </source>
</evidence>
<feature type="compositionally biased region" description="Polar residues" evidence="2">
    <location>
        <begin position="155"/>
        <end position="185"/>
    </location>
</feature>
<protein>
    <recommendedName>
        <fullName evidence="5">Tetratricopeptide repeat protein 8</fullName>
    </recommendedName>
</protein>
<keyword evidence="4" id="KW-1185">Reference proteome</keyword>
<evidence type="ECO:0000256" key="2">
    <source>
        <dbReference type="SAM" id="MobiDB-lite"/>
    </source>
</evidence>
<feature type="repeat" description="TPR" evidence="1">
    <location>
        <begin position="428"/>
        <end position="461"/>
    </location>
</feature>
<dbReference type="EMBL" id="RRYP01003601">
    <property type="protein sequence ID" value="TNV83653.1"/>
    <property type="molecule type" value="Genomic_DNA"/>
</dbReference>
<comment type="caution">
    <text evidence="3">The sequence shown here is derived from an EMBL/GenBank/DDBJ whole genome shotgun (WGS) entry which is preliminary data.</text>
</comment>
<dbReference type="Proteomes" id="UP000785679">
    <property type="component" value="Unassembled WGS sequence"/>
</dbReference>
<gene>
    <name evidence="3" type="ORF">FGO68_gene1059</name>
</gene>
<evidence type="ECO:0008006" key="5">
    <source>
        <dbReference type="Google" id="ProtNLM"/>
    </source>
</evidence>
<dbReference type="AlphaFoldDB" id="A0A8J8NYL9"/>
<dbReference type="OrthoDB" id="421121at2759"/>
<dbReference type="GO" id="GO:0097730">
    <property type="term" value="C:non-motile cilium"/>
    <property type="evidence" value="ECO:0007669"/>
    <property type="project" value="TreeGrafter"/>
</dbReference>
<dbReference type="InterPro" id="IPR019734">
    <property type="entry name" value="TPR_rpt"/>
</dbReference>
<proteinExistence type="predicted"/>
<feature type="compositionally biased region" description="Polar residues" evidence="2">
    <location>
        <begin position="121"/>
        <end position="131"/>
    </location>
</feature>
<dbReference type="GO" id="GO:1905515">
    <property type="term" value="P:non-motile cilium assembly"/>
    <property type="evidence" value="ECO:0007669"/>
    <property type="project" value="InterPro"/>
</dbReference>
<organism evidence="3 4">
    <name type="scientific">Halteria grandinella</name>
    <dbReference type="NCBI Taxonomy" id="5974"/>
    <lineage>
        <taxon>Eukaryota</taxon>
        <taxon>Sar</taxon>
        <taxon>Alveolata</taxon>
        <taxon>Ciliophora</taxon>
        <taxon>Intramacronucleata</taxon>
        <taxon>Spirotrichea</taxon>
        <taxon>Stichotrichia</taxon>
        <taxon>Sporadotrichida</taxon>
        <taxon>Halteriidae</taxon>
        <taxon>Halteria</taxon>
    </lineage>
</organism>
<keyword evidence="1" id="KW-0802">TPR repeat</keyword>
<dbReference type="InterPro" id="IPR028796">
    <property type="entry name" value="BBS8"/>
</dbReference>
<dbReference type="PANTHER" id="PTHR44177:SF1">
    <property type="entry name" value="TETRATRICOPEPTIDE REPEAT PROTEIN 8"/>
    <property type="match status" value="1"/>
</dbReference>
<name>A0A8J8NYL9_HALGN</name>
<dbReference type="PANTHER" id="PTHR44177">
    <property type="entry name" value="TETRATRICOPEPTIDE REPEAT PROTEIN 8"/>
    <property type="match status" value="1"/>
</dbReference>
<feature type="repeat" description="TPR" evidence="1">
    <location>
        <begin position="392"/>
        <end position="425"/>
    </location>
</feature>
<evidence type="ECO:0000256" key="1">
    <source>
        <dbReference type="PROSITE-ProRule" id="PRU00339"/>
    </source>
</evidence>
<dbReference type="SUPFAM" id="SSF48452">
    <property type="entry name" value="TPR-like"/>
    <property type="match status" value="2"/>
</dbReference>